<evidence type="ECO:0000313" key="12">
    <source>
        <dbReference type="Proteomes" id="UP000319663"/>
    </source>
</evidence>
<protein>
    <submittedName>
        <fullName evidence="11">Endoplasmic reticulum retention protein</fullName>
    </submittedName>
</protein>
<dbReference type="Proteomes" id="UP000319663">
    <property type="component" value="Unassembled WGS sequence"/>
</dbReference>
<gene>
    <name evidence="11" type="primary">ERD2</name>
    <name evidence="11" type="ORF">MPDQ_004130</name>
</gene>
<evidence type="ECO:0000256" key="3">
    <source>
        <dbReference type="ARBA" id="ARBA00022448"/>
    </source>
</evidence>
<evidence type="ECO:0000256" key="1">
    <source>
        <dbReference type="ARBA" id="ARBA00004477"/>
    </source>
</evidence>
<proteinExistence type="inferred from homology"/>
<keyword evidence="3" id="KW-0813">Transport</keyword>
<dbReference type="GO" id="GO:0006621">
    <property type="term" value="P:protein retention in ER lumen"/>
    <property type="evidence" value="ECO:0007669"/>
    <property type="project" value="InterPro"/>
</dbReference>
<evidence type="ECO:0000256" key="10">
    <source>
        <dbReference type="ARBA" id="ARBA00023170"/>
    </source>
</evidence>
<keyword evidence="12" id="KW-1185">Reference proteome</keyword>
<dbReference type="Pfam" id="PF00810">
    <property type="entry name" value="ER_lumen_recept"/>
    <property type="match status" value="1"/>
</dbReference>
<keyword evidence="5" id="KW-0256">Endoplasmic reticulum</keyword>
<keyword evidence="10" id="KW-0675">Receptor</keyword>
<keyword evidence="9" id="KW-0472">Membrane</keyword>
<accession>A0A507R2D8</accession>
<comment type="similarity">
    <text evidence="2">Belongs to the ERD2 family.</text>
</comment>
<dbReference type="GO" id="GO:0016192">
    <property type="term" value="P:vesicle-mediated transport"/>
    <property type="evidence" value="ECO:0007669"/>
    <property type="project" value="UniProtKB-KW"/>
</dbReference>
<name>A0A507R2D8_MONPU</name>
<dbReference type="EMBL" id="VIFY01000026">
    <property type="protein sequence ID" value="TQB74899.1"/>
    <property type="molecule type" value="Genomic_DNA"/>
</dbReference>
<organism evidence="11 12">
    <name type="scientific">Monascus purpureus</name>
    <name type="common">Red mold</name>
    <name type="synonym">Monascus anka</name>
    <dbReference type="NCBI Taxonomy" id="5098"/>
    <lineage>
        <taxon>Eukaryota</taxon>
        <taxon>Fungi</taxon>
        <taxon>Dikarya</taxon>
        <taxon>Ascomycota</taxon>
        <taxon>Pezizomycotina</taxon>
        <taxon>Eurotiomycetes</taxon>
        <taxon>Eurotiomycetidae</taxon>
        <taxon>Eurotiales</taxon>
        <taxon>Aspergillaceae</taxon>
        <taxon>Monascus</taxon>
    </lineage>
</organism>
<evidence type="ECO:0000256" key="4">
    <source>
        <dbReference type="ARBA" id="ARBA00022692"/>
    </source>
</evidence>
<reference evidence="11 12" key="1">
    <citation type="submission" date="2019-06" db="EMBL/GenBank/DDBJ databases">
        <title>Wine fermentation using esterase from Monascus purpureus.</title>
        <authorList>
            <person name="Geng C."/>
            <person name="Zhang Y."/>
        </authorList>
    </citation>
    <scope>NUCLEOTIDE SEQUENCE [LARGE SCALE GENOMIC DNA]</scope>
    <source>
        <strain evidence="11">HQ1</strain>
    </source>
</reference>
<evidence type="ECO:0000256" key="8">
    <source>
        <dbReference type="ARBA" id="ARBA00022989"/>
    </source>
</evidence>
<keyword evidence="8" id="KW-1133">Transmembrane helix</keyword>
<dbReference type="GO" id="GO:0015031">
    <property type="term" value="P:protein transport"/>
    <property type="evidence" value="ECO:0007669"/>
    <property type="project" value="UniProtKB-KW"/>
</dbReference>
<evidence type="ECO:0000256" key="5">
    <source>
        <dbReference type="ARBA" id="ARBA00022824"/>
    </source>
</evidence>
<evidence type="ECO:0000256" key="2">
    <source>
        <dbReference type="ARBA" id="ARBA00010120"/>
    </source>
</evidence>
<sequence>MFKILFIGSSAYVIYLMVNDYEPTRDPNIDTFKVQYLLGLSALLAIIFPHDYSISEVSLAIRKNPAQICYDKWF</sequence>
<dbReference type="AlphaFoldDB" id="A0A507R2D8"/>
<keyword evidence="6" id="KW-0931">ER-Golgi transport</keyword>
<dbReference type="InterPro" id="IPR000133">
    <property type="entry name" value="ER_ret_rcpt"/>
</dbReference>
<dbReference type="GO" id="GO:0005789">
    <property type="term" value="C:endoplasmic reticulum membrane"/>
    <property type="evidence" value="ECO:0007669"/>
    <property type="project" value="UniProtKB-SubCell"/>
</dbReference>
<keyword evidence="7" id="KW-0653">Protein transport</keyword>
<evidence type="ECO:0000256" key="9">
    <source>
        <dbReference type="ARBA" id="ARBA00023136"/>
    </source>
</evidence>
<comment type="subcellular location">
    <subcellularLocation>
        <location evidence="1">Endoplasmic reticulum membrane</location>
        <topology evidence="1">Multi-pass membrane protein</topology>
    </subcellularLocation>
</comment>
<evidence type="ECO:0000256" key="7">
    <source>
        <dbReference type="ARBA" id="ARBA00022927"/>
    </source>
</evidence>
<keyword evidence="4" id="KW-0812">Transmembrane</keyword>
<evidence type="ECO:0000313" key="11">
    <source>
        <dbReference type="EMBL" id="TQB74899.1"/>
    </source>
</evidence>
<evidence type="ECO:0000256" key="6">
    <source>
        <dbReference type="ARBA" id="ARBA00022892"/>
    </source>
</evidence>
<dbReference type="GO" id="GO:0046923">
    <property type="term" value="F:ER retention sequence binding"/>
    <property type="evidence" value="ECO:0007669"/>
    <property type="project" value="InterPro"/>
</dbReference>
<comment type="caution">
    <text evidence="11">The sequence shown here is derived from an EMBL/GenBank/DDBJ whole genome shotgun (WGS) entry which is preliminary data.</text>
</comment>
<dbReference type="STRING" id="5098.A0A507R2D8"/>